<dbReference type="AlphaFoldDB" id="A0A3N4K516"/>
<proteinExistence type="predicted"/>
<reference evidence="1 2" key="1">
    <citation type="journal article" date="2018" name="Nat. Ecol. Evol.">
        <title>Pezizomycetes genomes reveal the molecular basis of ectomycorrhizal truffle lifestyle.</title>
        <authorList>
            <person name="Murat C."/>
            <person name="Payen T."/>
            <person name="Noel B."/>
            <person name="Kuo A."/>
            <person name="Morin E."/>
            <person name="Chen J."/>
            <person name="Kohler A."/>
            <person name="Krizsan K."/>
            <person name="Balestrini R."/>
            <person name="Da Silva C."/>
            <person name="Montanini B."/>
            <person name="Hainaut M."/>
            <person name="Levati E."/>
            <person name="Barry K.W."/>
            <person name="Belfiori B."/>
            <person name="Cichocki N."/>
            <person name="Clum A."/>
            <person name="Dockter R.B."/>
            <person name="Fauchery L."/>
            <person name="Guy J."/>
            <person name="Iotti M."/>
            <person name="Le Tacon F."/>
            <person name="Lindquist E.A."/>
            <person name="Lipzen A."/>
            <person name="Malagnac F."/>
            <person name="Mello A."/>
            <person name="Molinier V."/>
            <person name="Miyauchi S."/>
            <person name="Poulain J."/>
            <person name="Riccioni C."/>
            <person name="Rubini A."/>
            <person name="Sitrit Y."/>
            <person name="Splivallo R."/>
            <person name="Traeger S."/>
            <person name="Wang M."/>
            <person name="Zifcakova L."/>
            <person name="Wipf D."/>
            <person name="Zambonelli A."/>
            <person name="Paolocci F."/>
            <person name="Nowrousian M."/>
            <person name="Ottonello S."/>
            <person name="Baldrian P."/>
            <person name="Spatafora J.W."/>
            <person name="Henrissat B."/>
            <person name="Nagy L.G."/>
            <person name="Aury J.M."/>
            <person name="Wincker P."/>
            <person name="Grigoriev I.V."/>
            <person name="Bonfante P."/>
            <person name="Martin F.M."/>
        </authorList>
    </citation>
    <scope>NUCLEOTIDE SEQUENCE [LARGE SCALE GENOMIC DNA]</scope>
    <source>
        <strain evidence="1 2">120613-1</strain>
    </source>
</reference>
<evidence type="ECO:0000313" key="1">
    <source>
        <dbReference type="EMBL" id="RPB04439.1"/>
    </source>
</evidence>
<organism evidence="1 2">
    <name type="scientific">Choiromyces venosus 120613-1</name>
    <dbReference type="NCBI Taxonomy" id="1336337"/>
    <lineage>
        <taxon>Eukaryota</taxon>
        <taxon>Fungi</taxon>
        <taxon>Dikarya</taxon>
        <taxon>Ascomycota</taxon>
        <taxon>Pezizomycotina</taxon>
        <taxon>Pezizomycetes</taxon>
        <taxon>Pezizales</taxon>
        <taxon>Tuberaceae</taxon>
        <taxon>Choiromyces</taxon>
    </lineage>
</organism>
<accession>A0A3N4K516</accession>
<protein>
    <recommendedName>
        <fullName evidence="3">DDE-1 domain-containing protein</fullName>
    </recommendedName>
</protein>
<evidence type="ECO:0000313" key="2">
    <source>
        <dbReference type="Proteomes" id="UP000276215"/>
    </source>
</evidence>
<feature type="non-terminal residue" evidence="1">
    <location>
        <position position="63"/>
    </location>
</feature>
<evidence type="ECO:0008006" key="3">
    <source>
        <dbReference type="Google" id="ProtNLM"/>
    </source>
</evidence>
<keyword evidence="2" id="KW-1185">Reference proteome</keyword>
<sequence>MGVIVELNNIAYNNKNFFLTFIVKELLPTLQSSANFPSLLLTDIAGFHTTETVLEKLCSANIM</sequence>
<dbReference type="EMBL" id="ML120358">
    <property type="protein sequence ID" value="RPB04439.1"/>
    <property type="molecule type" value="Genomic_DNA"/>
</dbReference>
<name>A0A3N4K516_9PEZI</name>
<gene>
    <name evidence="1" type="ORF">L873DRAFT_1799313</name>
</gene>
<dbReference type="Proteomes" id="UP000276215">
    <property type="component" value="Unassembled WGS sequence"/>
</dbReference>